<reference evidence="8 9" key="1">
    <citation type="submission" date="2019-09" db="EMBL/GenBank/DDBJ databases">
        <authorList>
            <person name="Chandra G."/>
            <person name="Truman W A."/>
        </authorList>
    </citation>
    <scope>NUCLEOTIDE SEQUENCE [LARGE SCALE GENOMIC DNA]</scope>
    <source>
        <strain evidence="8">PS870</strain>
    </source>
</reference>
<dbReference type="GO" id="GO:0016567">
    <property type="term" value="P:protein ubiquitination"/>
    <property type="evidence" value="ECO:0007669"/>
    <property type="project" value="InterPro"/>
</dbReference>
<dbReference type="InterPro" id="IPR050216">
    <property type="entry name" value="LRR_domain-containing"/>
</dbReference>
<keyword evidence="5" id="KW-0843">Virulence</keyword>
<name>A0A5E7IYZ3_PSEFL</name>
<dbReference type="Gene3D" id="3.80.10.10">
    <property type="entry name" value="Ribonuclease Inhibitor"/>
    <property type="match status" value="1"/>
</dbReference>
<evidence type="ECO:0000256" key="4">
    <source>
        <dbReference type="ARBA" id="ARBA00022737"/>
    </source>
</evidence>
<dbReference type="GO" id="GO:0005576">
    <property type="term" value="C:extracellular region"/>
    <property type="evidence" value="ECO:0007669"/>
    <property type="project" value="UniProtKB-UniRule"/>
</dbReference>
<evidence type="ECO:0000256" key="5">
    <source>
        <dbReference type="ARBA" id="ARBA00023026"/>
    </source>
</evidence>
<keyword evidence="6" id="KW-1035">Host cytoplasm</keyword>
<proteinExistence type="inferred from homology"/>
<comment type="catalytic activity">
    <reaction evidence="1">
        <text>S-ubiquitinyl-[E2 ubiquitin-conjugating enzyme]-L-cysteine + [acceptor protein]-L-lysine = [E2 ubiquitin-conjugating enzyme]-L-cysteine + N(6)-ubiquitinyl-[acceptor protein]-L-lysine.</text>
        <dbReference type="EC" id="2.3.2.27"/>
    </reaction>
</comment>
<evidence type="ECO:0000256" key="3">
    <source>
        <dbReference type="ARBA" id="ARBA00022614"/>
    </source>
</evidence>
<comment type="caution">
    <text evidence="6">Lacks conserved residue(s) required for the propagation of feature annotation.</text>
</comment>
<comment type="similarity">
    <text evidence="6">Belongs to the LRR-containing bacterial E3 ligase family.</text>
</comment>
<organism evidence="8 9">
    <name type="scientific">Pseudomonas fluorescens</name>
    <dbReference type="NCBI Taxonomy" id="294"/>
    <lineage>
        <taxon>Bacteria</taxon>
        <taxon>Pseudomonadati</taxon>
        <taxon>Pseudomonadota</taxon>
        <taxon>Gammaproteobacteria</taxon>
        <taxon>Pseudomonadales</taxon>
        <taxon>Pseudomonadaceae</taxon>
        <taxon>Pseudomonas</taxon>
    </lineage>
</organism>
<dbReference type="SUPFAM" id="SSF52058">
    <property type="entry name" value="L domain-like"/>
    <property type="match status" value="1"/>
</dbReference>
<dbReference type="PANTHER" id="PTHR48051">
    <property type="match status" value="1"/>
</dbReference>
<sequence>MSSPPTNSNTPVLTPDQQGVFFDLIKSNAPAWLLTASSQRRSELYESLTASHRSRGELADLLKGFKSPESVCRPLLAQAMSDKLGTPLDTQGVIFQHVRSTSSLLGLRKKLVLPIDRDLLSAACENFELSETLAGNYSDTSLIYIPQTITGTVNKVLSLEPHEFAALCRKLDLGKQYQAHVKSLFEPASGINHLSNKYVAHAKNSFEVQRHVALMKKAISVEMHQALKSVKEQRPVKLGNHTLGYQALEMFDVTVNGAMFIGPVEEHDDDDYRCVVYLPDDPLHPLKEYASFTDFEVELSKRLRTSAFQKFFMRYIKLGERSAFLQALEKRLSVPVSSPLPATSVYVSLSGVDIQGDMFEEIFRQYANQVIADARLLVVPTDDEDEKSRLDRLETYKAISLNVLLFGASFVPFVGHILLAVTVMQLLSEVYEGVASWSRGEQEQATDYLFDTIENLILMAAFAAGSAAVGTAFKNIRTSVFIERLRKVPGVDARGRLWNPDLTVYQQSRQLPPALAADARGLHWMDGQAYLPIDTHLYAVRPKTATDLWDVIAPVGSGGTYSPELETNDVGAWRHDSELPQEWDRLKLFRRFGYTRDKVPDTTATHILAVCGIEDTVLRQAHVDRSRPPALLVDTVQRFRADAAVTDFIEQLNTPSSAVLADPDLQLHLLTTSRHWPDNSAIKVVTAAGRQTGFYGAATALPGKTVSLNQDALHKGQLHTSLLTAMDSAQRQSLLGSTTQDASARAKALTKLIADQAESSKLALFERIYKRTEVPADTRVTVLIDKMAQLPSAIAEELVRHADAAELSSLEEGNVPLRLAEEARRYLQRVQISRAYEGLYLNAVGGLATDRLVLDTLEQLPGWTGNTKVQLQASSGAQSESISIGSADAAQKLQIDVHPDRYSVSIDDIAPATAFAGRTREQYFKALWHGLSTPLKTALGVNLSDGGAALREKITQLALTRRTAIAELIDARPPRAGYTSPMRLADRHATSSSPVIPRPVLIKTTQDVLVRRALELYPMHSPVRIHALVNDLGQNVTVVLKKLEALRLQFQTIRQVLSHWVSRQTWYLRPDGSRQEVSRLSKYRIAQAIIRCWRNEPEASEAGANLRSTLSFDAQPLGELPVIVGDFSHVERLVLDGVGASAGLNAFLRNFHTLRSLSLRGNQLTRLPLALSSMSGLVHLDLSDNLIQLTSESVTQLADMTSLQSVNLAFNPNLVRAPDVSKLQHLEHLNLQGTGIKNWPLGASGLPRLSELDLRDNQIEILPEDVFKGHAVPNKGTNLYGNPLSADTLKKVVVHQQKTGVSLGIIASDYRRSGAYSPTEAHSSAWLTGLGSTETRRKRGLWDSLRAYPESRSFFTVLAQLSETADYKRLFSHFSQRVWSVVEAATEDDGLRRRLFRLARVGRFSADGYSALFSEMEVQVLFYRAMAAALTGPASVEQQLIILLRGLFRLHEVEGFALADINARTGPQSGSYEQALEISLAYRVGLAERLSLPAQPRMVTSALDVEVAPAALERAYQKVLTTERTSALLEWMIIQRFWVEYLEVSNPDRFLAIADRSARDFAQVERQAELTRPVATERLNAIFDNFKNERRALIRQLTGAALMRHPAPPVPGPSHSGAAQ</sequence>
<dbReference type="PROSITE" id="PS52053">
    <property type="entry name" value="NEL"/>
    <property type="match status" value="1"/>
</dbReference>
<dbReference type="Pfam" id="PF14496">
    <property type="entry name" value="NEL"/>
    <property type="match status" value="1"/>
</dbReference>
<dbReference type="Gene3D" id="1.20.58.360">
    <property type="entry name" value="Shigella T3SS effector IpaH defines"/>
    <property type="match status" value="1"/>
</dbReference>
<dbReference type="EMBL" id="CABVIK010000005">
    <property type="protein sequence ID" value="VVO81112.1"/>
    <property type="molecule type" value="Genomic_DNA"/>
</dbReference>
<feature type="domain" description="NEL" evidence="7">
    <location>
        <begin position="1318"/>
        <end position="1617"/>
    </location>
</feature>
<evidence type="ECO:0000256" key="2">
    <source>
        <dbReference type="ARBA" id="ARBA00012483"/>
    </source>
</evidence>
<keyword evidence="6" id="KW-0833">Ubl conjugation pathway</keyword>
<dbReference type="InterPro" id="IPR032675">
    <property type="entry name" value="LRR_dom_sf"/>
</dbReference>
<dbReference type="GO" id="GO:0005737">
    <property type="term" value="C:cytoplasm"/>
    <property type="evidence" value="ECO:0007669"/>
    <property type="project" value="TreeGrafter"/>
</dbReference>
<evidence type="ECO:0000256" key="1">
    <source>
        <dbReference type="ARBA" id="ARBA00000900"/>
    </source>
</evidence>
<dbReference type="InterPro" id="IPR046673">
    <property type="entry name" value="ToxA_N"/>
</dbReference>
<dbReference type="PANTHER" id="PTHR48051:SF1">
    <property type="entry name" value="RAS SUPPRESSOR PROTEIN 1"/>
    <property type="match status" value="1"/>
</dbReference>
<evidence type="ECO:0000313" key="8">
    <source>
        <dbReference type="EMBL" id="VVO81112.1"/>
    </source>
</evidence>
<evidence type="ECO:0000259" key="7">
    <source>
        <dbReference type="PROSITE" id="PS52053"/>
    </source>
</evidence>
<dbReference type="RefSeq" id="WP_224795499.1">
    <property type="nucleotide sequence ID" value="NZ_CABVIK010000005.1"/>
</dbReference>
<dbReference type="Proteomes" id="UP000349468">
    <property type="component" value="Unassembled WGS sequence"/>
</dbReference>
<keyword evidence="3" id="KW-0433">Leucine-rich repeat</keyword>
<keyword evidence="4" id="KW-0677">Repeat</keyword>
<dbReference type="SMART" id="SM00369">
    <property type="entry name" value="LRR_TYP"/>
    <property type="match status" value="4"/>
</dbReference>
<evidence type="ECO:0000313" key="9">
    <source>
        <dbReference type="Proteomes" id="UP000349468"/>
    </source>
</evidence>
<dbReference type="InterPro" id="IPR003591">
    <property type="entry name" value="Leu-rich_rpt_typical-subtyp"/>
</dbReference>
<accession>A0A5E7IYZ3</accession>
<evidence type="ECO:0000256" key="6">
    <source>
        <dbReference type="PROSITE-ProRule" id="PRU01398"/>
    </source>
</evidence>
<keyword evidence="6" id="KW-0964">Secreted</keyword>
<gene>
    <name evidence="8" type="ORF">PS870_01804</name>
</gene>
<dbReference type="InterPro" id="IPR029487">
    <property type="entry name" value="NEL_dom"/>
</dbReference>
<dbReference type="GO" id="GO:0061630">
    <property type="term" value="F:ubiquitin protein ligase activity"/>
    <property type="evidence" value="ECO:0007669"/>
    <property type="project" value="UniProtKB-EC"/>
</dbReference>
<dbReference type="EC" id="2.3.2.27" evidence="2"/>
<dbReference type="Pfam" id="PF20178">
    <property type="entry name" value="ToxA_N"/>
    <property type="match status" value="1"/>
</dbReference>
<protein>
    <recommendedName>
        <fullName evidence="2">RING-type E3 ubiquitin transferase</fullName>
        <ecNumber evidence="2">2.3.2.27</ecNumber>
    </recommendedName>
</protein>